<name>A0A8H6RXC3_MYCCL</name>
<feature type="chain" id="PRO_5034203824" evidence="2">
    <location>
        <begin position="20"/>
        <end position="361"/>
    </location>
</feature>
<evidence type="ECO:0000313" key="4">
    <source>
        <dbReference type="Proteomes" id="UP000613580"/>
    </source>
</evidence>
<dbReference type="Proteomes" id="UP000613580">
    <property type="component" value="Unassembled WGS sequence"/>
</dbReference>
<sequence length="361" mass="38748">MLSLFVLAALFISTLIVLQSSVSRVVVDPQLFGLQLIPTLPAPATIANNAWVKLAAHIPQTDVNLLASRIAFVDLAAQGESWNVSALVNLAADLAAMVRSLNVSEVTSLAANPTAALAVVSRVAYRLHHDLRSTSLYEHYSRLLPVAAAASSLNDTHLVIPPSASPDQPLANSSHRSWIAVGVFVAFAASLVLVYALFGQTISTTVPKWLLNFTAGRTATPHEGPLLIPGDFPIAIVADVFGGPLETAADDTEPATSLQVQVDAEQDAMIDVYIATMALLDRLKRAGTPRLLTNADKFVLRRLVKVLKPDRTEEERRRMRELATLVGIGRCMTTTQNKALYAAVRFGQRVEGEDGGMKGLS</sequence>
<comment type="caution">
    <text evidence="3">The sequence shown here is derived from an EMBL/GenBank/DDBJ whole genome shotgun (WGS) entry which is preliminary data.</text>
</comment>
<keyword evidence="1" id="KW-1133">Transmembrane helix</keyword>
<feature type="transmembrane region" description="Helical" evidence="1">
    <location>
        <begin position="178"/>
        <end position="198"/>
    </location>
</feature>
<keyword evidence="1" id="KW-0812">Transmembrane</keyword>
<gene>
    <name evidence="3" type="ORF">HMN09_01352000</name>
</gene>
<organism evidence="3 4">
    <name type="scientific">Mycena chlorophos</name>
    <name type="common">Agaric fungus</name>
    <name type="synonym">Agaricus chlorophos</name>
    <dbReference type="NCBI Taxonomy" id="658473"/>
    <lineage>
        <taxon>Eukaryota</taxon>
        <taxon>Fungi</taxon>
        <taxon>Dikarya</taxon>
        <taxon>Basidiomycota</taxon>
        <taxon>Agaricomycotina</taxon>
        <taxon>Agaricomycetes</taxon>
        <taxon>Agaricomycetidae</taxon>
        <taxon>Agaricales</taxon>
        <taxon>Marasmiineae</taxon>
        <taxon>Mycenaceae</taxon>
        <taxon>Mycena</taxon>
    </lineage>
</organism>
<dbReference type="EMBL" id="JACAZE010000030">
    <property type="protein sequence ID" value="KAF7289039.1"/>
    <property type="molecule type" value="Genomic_DNA"/>
</dbReference>
<evidence type="ECO:0000256" key="1">
    <source>
        <dbReference type="SAM" id="Phobius"/>
    </source>
</evidence>
<accession>A0A8H6RXC3</accession>
<keyword evidence="2" id="KW-0732">Signal</keyword>
<evidence type="ECO:0000313" key="3">
    <source>
        <dbReference type="EMBL" id="KAF7289039.1"/>
    </source>
</evidence>
<proteinExistence type="predicted"/>
<dbReference type="AlphaFoldDB" id="A0A8H6RXC3"/>
<keyword evidence="1" id="KW-0472">Membrane</keyword>
<feature type="signal peptide" evidence="2">
    <location>
        <begin position="1"/>
        <end position="19"/>
    </location>
</feature>
<keyword evidence="4" id="KW-1185">Reference proteome</keyword>
<reference evidence="3" key="1">
    <citation type="submission" date="2020-05" db="EMBL/GenBank/DDBJ databases">
        <title>Mycena genomes resolve the evolution of fungal bioluminescence.</title>
        <authorList>
            <person name="Tsai I.J."/>
        </authorList>
    </citation>
    <scope>NUCLEOTIDE SEQUENCE</scope>
    <source>
        <strain evidence="3">110903Hualien_Pintung</strain>
    </source>
</reference>
<protein>
    <submittedName>
        <fullName evidence="3">Uncharacterized protein</fullName>
    </submittedName>
</protein>
<evidence type="ECO:0000256" key="2">
    <source>
        <dbReference type="SAM" id="SignalP"/>
    </source>
</evidence>